<keyword evidence="2" id="KW-1185">Reference proteome</keyword>
<dbReference type="EMBL" id="LFIW01000798">
    <property type="protein sequence ID" value="KZL84761.1"/>
    <property type="molecule type" value="Genomic_DNA"/>
</dbReference>
<sequence length="17" mass="2200">MSFTFFYLQSIRENFRI</sequence>
<organism evidence="1 2">
    <name type="scientific">Colletotrichum incanum</name>
    <name type="common">Soybean anthracnose fungus</name>
    <dbReference type="NCBI Taxonomy" id="1573173"/>
    <lineage>
        <taxon>Eukaryota</taxon>
        <taxon>Fungi</taxon>
        <taxon>Dikarya</taxon>
        <taxon>Ascomycota</taxon>
        <taxon>Pezizomycotina</taxon>
        <taxon>Sordariomycetes</taxon>
        <taxon>Hypocreomycetidae</taxon>
        <taxon>Glomerellales</taxon>
        <taxon>Glomerellaceae</taxon>
        <taxon>Colletotrichum</taxon>
        <taxon>Colletotrichum spaethianum species complex</taxon>
    </lineage>
</organism>
<name>A0A167E6M4_COLIC</name>
<accession>A0A167E6M4</accession>
<dbReference type="Proteomes" id="UP000076584">
    <property type="component" value="Unassembled WGS sequence"/>
</dbReference>
<protein>
    <submittedName>
        <fullName evidence="1">Uncharacterized protein</fullName>
    </submittedName>
</protein>
<evidence type="ECO:0000313" key="1">
    <source>
        <dbReference type="EMBL" id="KZL84761.1"/>
    </source>
</evidence>
<reference evidence="1 2" key="1">
    <citation type="submission" date="2015-06" db="EMBL/GenBank/DDBJ databases">
        <title>Survival trade-offs in plant roots during colonization by closely related pathogenic and mutualistic fungi.</title>
        <authorList>
            <person name="Hacquard S."/>
            <person name="Kracher B."/>
            <person name="Hiruma K."/>
            <person name="Weinman A."/>
            <person name="Muench P."/>
            <person name="Garrido Oter R."/>
            <person name="Ver Loren van Themaat E."/>
            <person name="Dallerey J.-F."/>
            <person name="Damm U."/>
            <person name="Henrissat B."/>
            <person name="Lespinet O."/>
            <person name="Thon M."/>
            <person name="Kemen E."/>
            <person name="McHardy A.C."/>
            <person name="Schulze-Lefert P."/>
            <person name="O'Connell R.J."/>
        </authorList>
    </citation>
    <scope>NUCLEOTIDE SEQUENCE [LARGE SCALE GENOMIC DNA]</scope>
    <source>
        <strain evidence="1 2">MAFF 238704</strain>
    </source>
</reference>
<comment type="caution">
    <text evidence="1">The sequence shown here is derived from an EMBL/GenBank/DDBJ whole genome shotgun (WGS) entry which is preliminary data.</text>
</comment>
<proteinExistence type="predicted"/>
<gene>
    <name evidence="1" type="ORF">CI238_13566</name>
</gene>
<dbReference type="AlphaFoldDB" id="A0A167E6M4"/>
<evidence type="ECO:0000313" key="2">
    <source>
        <dbReference type="Proteomes" id="UP000076584"/>
    </source>
</evidence>